<reference evidence="4 5" key="1">
    <citation type="submission" date="2011-10" db="EMBL/GenBank/DDBJ databases">
        <title>The Genome Sequence of Enterococcus saccharolyticus 30_1.</title>
        <authorList>
            <consortium name="The Broad Institute Genome Sequencing Platform"/>
            <person name="Earl A."/>
            <person name="Ward D."/>
            <person name="Feldgarden M."/>
            <person name="Gevers D."/>
            <person name="Daigneault M."/>
            <person name="Strauss J."/>
            <person name="Allen-Vercoe E."/>
            <person name="Young S.K."/>
            <person name="Zeng Q."/>
            <person name="Gargeya S."/>
            <person name="Fitzgerald M."/>
            <person name="Haas B."/>
            <person name="Abouelleil A."/>
            <person name="Alvarado L."/>
            <person name="Arachchi H.M."/>
            <person name="Berlin A."/>
            <person name="Brown A."/>
            <person name="Chapman S.B."/>
            <person name="Chen Z."/>
            <person name="Dunbar C."/>
            <person name="Freedman E."/>
            <person name="Gearin G."/>
            <person name="Gellesch M."/>
            <person name="Goldberg J."/>
            <person name="Griggs A."/>
            <person name="Gujja S."/>
            <person name="Heiman D."/>
            <person name="Howarth C."/>
            <person name="Larson L."/>
            <person name="Lui A."/>
            <person name="MacDonald P.J.P."/>
            <person name="Montmayeur A."/>
            <person name="Murphy C."/>
            <person name="Neiman D."/>
            <person name="Pearson M."/>
            <person name="Priest M."/>
            <person name="Roberts A."/>
            <person name="Saif S."/>
            <person name="Shea T."/>
            <person name="Shenoy N."/>
            <person name="Sisk P."/>
            <person name="Stolte C."/>
            <person name="Sykes S."/>
            <person name="Wortman J."/>
            <person name="Nusbaum C."/>
            <person name="Birren B."/>
        </authorList>
    </citation>
    <scope>NUCLEOTIDE SEQUENCE [LARGE SCALE GENOMIC DNA]</scope>
    <source>
        <strain evidence="4 5">30_1</strain>
    </source>
</reference>
<evidence type="ECO:0000313" key="5">
    <source>
        <dbReference type="Proteomes" id="UP000004393"/>
    </source>
</evidence>
<keyword evidence="1" id="KW-0678">Repressor</keyword>
<comment type="caution">
    <text evidence="4">The sequence shown here is derived from an EMBL/GenBank/DDBJ whole genome shotgun (WGS) entry which is preliminary data.</text>
</comment>
<evidence type="ECO:0008006" key="6">
    <source>
        <dbReference type="Google" id="ProtNLM"/>
    </source>
</evidence>
<evidence type="ECO:0000313" key="4">
    <source>
        <dbReference type="EMBL" id="EHG31624.1"/>
    </source>
</evidence>
<dbReference type="SUPFAM" id="SSF100950">
    <property type="entry name" value="NagB/RpiA/CoA transferase-like"/>
    <property type="match status" value="1"/>
</dbReference>
<dbReference type="EMBL" id="ADLY01000003">
    <property type="protein sequence ID" value="EHG31624.1"/>
    <property type="molecule type" value="Genomic_DNA"/>
</dbReference>
<keyword evidence="5" id="KW-1185">Reference proteome</keyword>
<feature type="domain" description="DeoR-like transcriptional repressor C-terminal sensor" evidence="2">
    <location>
        <begin position="123"/>
        <end position="264"/>
    </location>
</feature>
<dbReference type="InterPro" id="IPR050313">
    <property type="entry name" value="Carb_Metab_HTH_regulators"/>
</dbReference>
<accession>A0AA87FKE3</accession>
<dbReference type="Proteomes" id="UP000004393">
    <property type="component" value="Unassembled WGS sequence"/>
</dbReference>
<evidence type="ECO:0000259" key="3">
    <source>
        <dbReference type="Pfam" id="PF13610"/>
    </source>
</evidence>
<feature type="domain" description="DDE" evidence="3">
    <location>
        <begin position="5"/>
        <end position="82"/>
    </location>
</feature>
<dbReference type="InterPro" id="IPR014036">
    <property type="entry name" value="DeoR-like_C"/>
</dbReference>
<dbReference type="AlphaFoldDB" id="A0AA87FKE3"/>
<name>A0AA87FKE3_9ENTE</name>
<evidence type="ECO:0000259" key="2">
    <source>
        <dbReference type="Pfam" id="PF00455"/>
    </source>
</evidence>
<protein>
    <recommendedName>
        <fullName evidence="6">DDE domain-containing protein</fullName>
    </recommendedName>
</protein>
<dbReference type="PANTHER" id="PTHR30363:SF4">
    <property type="entry name" value="GLYCEROL-3-PHOSPHATE REGULON REPRESSOR"/>
    <property type="match status" value="1"/>
</dbReference>
<evidence type="ECO:0000256" key="1">
    <source>
        <dbReference type="ARBA" id="ARBA00022491"/>
    </source>
</evidence>
<dbReference type="InterPro" id="IPR037171">
    <property type="entry name" value="NagB/RpiA_transferase-like"/>
</dbReference>
<dbReference type="PANTHER" id="PTHR30363">
    <property type="entry name" value="HTH-TYPE TRANSCRIPTIONAL REGULATOR SRLR-RELATED"/>
    <property type="match status" value="1"/>
</dbReference>
<dbReference type="Pfam" id="PF13610">
    <property type="entry name" value="DDE_Tnp_IS240"/>
    <property type="match status" value="1"/>
</dbReference>
<gene>
    <name evidence="4" type="ORF">HMPREF9478_00127</name>
</gene>
<proteinExistence type="predicted"/>
<dbReference type="InterPro" id="IPR032874">
    <property type="entry name" value="DDE_dom"/>
</dbReference>
<organism evidence="4 5">
    <name type="scientific">Enterococcus saccharolyticus 30_1</name>
    <dbReference type="NCBI Taxonomy" id="742813"/>
    <lineage>
        <taxon>Bacteria</taxon>
        <taxon>Bacillati</taxon>
        <taxon>Bacillota</taxon>
        <taxon>Bacilli</taxon>
        <taxon>Lactobacillales</taxon>
        <taxon>Enterococcaceae</taxon>
        <taxon>Enterococcus</taxon>
    </lineage>
</organism>
<dbReference type="Pfam" id="PF00455">
    <property type="entry name" value="DeoRC"/>
    <property type="match status" value="1"/>
</dbReference>
<sequence length="295" mass="33912">MKQFDEPKVVVTDKAPSITSAFKKLKEYGFYQGTEHRTIKYLNNLIEQDHRPVKRRNKFYRSLRTASTTIKGMEAIRGLYKKTRKEGTLFGFSVCTEIKVLLGIPALIIDTVRDFILYLKLCNRTIFFDSSSTCQYLCQLIQGMPNMVCVTNGLRNAFILNEDQSLRTRVYMLGGELKPGAASITSFTDTNSLTEQFVYDFSFFSCRGIDLDGVYEASLGQAKIKQQIMRRSKHSILLVDEHKFDSPHFYKIADFADSHSVITNTLPTEDYQKRIDDGITNFIWLNPKLRSQPNE</sequence>
<dbReference type="SMART" id="SM01134">
    <property type="entry name" value="DeoRC"/>
    <property type="match status" value="1"/>
</dbReference>